<dbReference type="GO" id="GO:0009543">
    <property type="term" value="C:chloroplast thylakoid lumen"/>
    <property type="evidence" value="ECO:0007669"/>
    <property type="project" value="TreeGrafter"/>
</dbReference>
<reference evidence="1" key="1">
    <citation type="submission" date="2014-05" db="EMBL/GenBank/DDBJ databases">
        <title>The transcriptome of the halophilic microalga Tetraselmis sp. GSL018 isolated from the Great Salt Lake, Utah.</title>
        <authorList>
            <person name="Jinkerson R.E."/>
            <person name="D'Adamo S."/>
            <person name="Posewitz M.C."/>
        </authorList>
    </citation>
    <scope>NUCLEOTIDE SEQUENCE</scope>
    <source>
        <strain evidence="1">GSL018</strain>
    </source>
</reference>
<name>A0A061QVF2_9CHLO</name>
<evidence type="ECO:0000313" key="1">
    <source>
        <dbReference type="EMBL" id="JAC64602.1"/>
    </source>
</evidence>
<proteinExistence type="inferred from homology"/>
<protein>
    <submittedName>
        <fullName evidence="1">Photosystem II Psb27 protein</fullName>
    </submittedName>
</protein>
<dbReference type="InterPro" id="IPR025585">
    <property type="entry name" value="PSII_Psb27"/>
</dbReference>
<dbReference type="Gene3D" id="1.20.58.810">
    <property type="entry name" value="Photosystem II Pbs27"/>
    <property type="match status" value="1"/>
</dbReference>
<dbReference type="HAMAP" id="MF_01481">
    <property type="entry name" value="PSII_Psb27"/>
    <property type="match status" value="1"/>
</dbReference>
<dbReference type="GO" id="GO:0010207">
    <property type="term" value="P:photosystem II assembly"/>
    <property type="evidence" value="ECO:0007669"/>
    <property type="project" value="InterPro"/>
</dbReference>
<dbReference type="InterPro" id="IPR038450">
    <property type="entry name" value="PSII_Psb27_sf"/>
</dbReference>
<dbReference type="EMBL" id="GBEZ01022223">
    <property type="protein sequence ID" value="JAC64602.1"/>
    <property type="molecule type" value="Transcribed_RNA"/>
</dbReference>
<dbReference type="GO" id="GO:0010206">
    <property type="term" value="P:photosystem II repair"/>
    <property type="evidence" value="ECO:0007669"/>
    <property type="project" value="InterPro"/>
</dbReference>
<accession>A0A061QVF2</accession>
<dbReference type="AlphaFoldDB" id="A0A061QVF2"/>
<dbReference type="PANTHER" id="PTHR34041">
    <property type="entry name" value="PHOTOSYSTEM II REPAIR PROTEIN PSB27-H1, CHLOROPLASTIC"/>
    <property type="match status" value="1"/>
</dbReference>
<sequence length="191" mass="21066">MLTLKVSVAPRFVVKSGADSRYTSGRRVSNRLLTPISAKAQNVSKDASGHVSRRELIRSSTLLTAFAAITLPTSPAEAFLGIGEKSAQDQYVEDTTNVIEKTQKLLNLSRDDPAKADAVKEVRSLTNTWVSKYRRDDRFAGKPSFGNMYSVLNAISGHYNSFGPEAPIPKKRLDRILKELSDADRLLARGR</sequence>
<gene>
    <name evidence="1" type="primary">PSB27</name>
    <name evidence="1" type="ORF">TSPGSL018_17939</name>
</gene>
<dbReference type="Pfam" id="PF13326">
    <property type="entry name" value="PSII_Pbs27"/>
    <property type="match status" value="1"/>
</dbReference>
<dbReference type="GO" id="GO:0009523">
    <property type="term" value="C:photosystem II"/>
    <property type="evidence" value="ECO:0007669"/>
    <property type="project" value="InterPro"/>
</dbReference>
<organism evidence="1">
    <name type="scientific">Tetraselmis sp. GSL018</name>
    <dbReference type="NCBI Taxonomy" id="582737"/>
    <lineage>
        <taxon>Eukaryota</taxon>
        <taxon>Viridiplantae</taxon>
        <taxon>Chlorophyta</taxon>
        <taxon>core chlorophytes</taxon>
        <taxon>Chlorodendrophyceae</taxon>
        <taxon>Chlorodendrales</taxon>
        <taxon>Chlorodendraceae</taxon>
        <taxon>Tetraselmis</taxon>
    </lineage>
</organism>
<dbReference type="PANTHER" id="PTHR34041:SF1">
    <property type="entry name" value="PHOTOSYSTEM II REPAIR PROTEIN PSB27-H1, CHLOROPLASTIC"/>
    <property type="match status" value="1"/>
</dbReference>